<accession>A0A6L2JXM7</accession>
<comment type="caution">
    <text evidence="1">The sequence shown here is derived from an EMBL/GenBank/DDBJ whole genome shotgun (WGS) entry which is preliminary data.</text>
</comment>
<reference evidence="1" key="1">
    <citation type="journal article" date="2019" name="Sci. Rep.">
        <title>Draft genome of Tanacetum cinerariifolium, the natural source of mosquito coil.</title>
        <authorList>
            <person name="Yamashiro T."/>
            <person name="Shiraishi A."/>
            <person name="Satake H."/>
            <person name="Nakayama K."/>
        </authorList>
    </citation>
    <scope>NUCLEOTIDE SEQUENCE</scope>
</reference>
<organism evidence="1">
    <name type="scientific">Tanacetum cinerariifolium</name>
    <name type="common">Dalmatian daisy</name>
    <name type="synonym">Chrysanthemum cinerariifolium</name>
    <dbReference type="NCBI Taxonomy" id="118510"/>
    <lineage>
        <taxon>Eukaryota</taxon>
        <taxon>Viridiplantae</taxon>
        <taxon>Streptophyta</taxon>
        <taxon>Embryophyta</taxon>
        <taxon>Tracheophyta</taxon>
        <taxon>Spermatophyta</taxon>
        <taxon>Magnoliopsida</taxon>
        <taxon>eudicotyledons</taxon>
        <taxon>Gunneridae</taxon>
        <taxon>Pentapetalae</taxon>
        <taxon>asterids</taxon>
        <taxon>campanulids</taxon>
        <taxon>Asterales</taxon>
        <taxon>Asteraceae</taxon>
        <taxon>Asteroideae</taxon>
        <taxon>Anthemideae</taxon>
        <taxon>Anthemidinae</taxon>
        <taxon>Tanacetum</taxon>
    </lineage>
</organism>
<proteinExistence type="predicted"/>
<name>A0A6L2JXM7_TANCI</name>
<dbReference type="EMBL" id="BKCJ010001494">
    <property type="protein sequence ID" value="GEU41868.1"/>
    <property type="molecule type" value="Genomic_DNA"/>
</dbReference>
<protein>
    <submittedName>
        <fullName evidence="1">Zinc finger, CCHC-type</fullName>
    </submittedName>
</protein>
<gene>
    <name evidence="1" type="ORF">Tci_013846</name>
</gene>
<evidence type="ECO:0000313" key="1">
    <source>
        <dbReference type="EMBL" id="GEU41868.1"/>
    </source>
</evidence>
<sequence>MANFFHWIILSIEDKLNYLEQPIPPAPVALAGQQVALEILAAHTAWIKGSKDIAGLMLMTIEPEIQQNLKNLHAHEMLLELKTLFAQQAEQELL</sequence>
<dbReference type="AlphaFoldDB" id="A0A6L2JXM7"/>